<keyword evidence="4" id="KW-0614">Plasmid</keyword>
<dbReference type="Proteomes" id="UP000002429">
    <property type="component" value="Plasmid pMOL28"/>
</dbReference>
<keyword evidence="5" id="KW-1185">Reference proteome</keyword>
<accession>Q1L9Q4</accession>
<feature type="domain" description="DUF6531" evidence="2">
    <location>
        <begin position="187"/>
        <end position="266"/>
    </location>
</feature>
<dbReference type="KEGG" id="rme:Rmet_6263"/>
<dbReference type="EMBL" id="CP000355">
    <property type="protein sequence ID" value="ABF13122.1"/>
    <property type="molecule type" value="Genomic_DNA"/>
</dbReference>
<evidence type="ECO:0000259" key="2">
    <source>
        <dbReference type="Pfam" id="PF20148"/>
    </source>
</evidence>
<gene>
    <name evidence="4" type="primary">rhsA</name>
    <name evidence="4" type="ordered locus">Rmet_6263</name>
</gene>
<keyword evidence="4" id="KW-0812">Transmembrane</keyword>
<dbReference type="Gene3D" id="2.180.10.10">
    <property type="entry name" value="RHS repeat-associated core"/>
    <property type="match status" value="2"/>
</dbReference>
<dbReference type="PANTHER" id="PTHR32305:SF15">
    <property type="entry name" value="PROTEIN RHSA-RELATED"/>
    <property type="match status" value="1"/>
</dbReference>
<dbReference type="InterPro" id="IPR031325">
    <property type="entry name" value="RHS_repeat"/>
</dbReference>
<dbReference type="HOGENOM" id="CLU_312350_0_0_4"/>
<evidence type="ECO:0000256" key="1">
    <source>
        <dbReference type="ARBA" id="ARBA00022737"/>
    </source>
</evidence>
<dbReference type="InterPro" id="IPR006530">
    <property type="entry name" value="YD"/>
</dbReference>
<dbReference type="AlphaFoldDB" id="Q1L9Q4"/>
<organism evidence="4 5">
    <name type="scientific">Cupriavidus metallidurans (strain ATCC 43123 / DSM 2839 / NBRC 102507 / CH34)</name>
    <name type="common">Ralstonia metallidurans</name>
    <dbReference type="NCBI Taxonomy" id="266264"/>
    <lineage>
        <taxon>Bacteria</taxon>
        <taxon>Pseudomonadati</taxon>
        <taxon>Pseudomonadota</taxon>
        <taxon>Betaproteobacteria</taxon>
        <taxon>Burkholderiales</taxon>
        <taxon>Burkholderiaceae</taxon>
        <taxon>Cupriavidus</taxon>
    </lineage>
</organism>
<dbReference type="InterPro" id="IPR056823">
    <property type="entry name" value="TEN-like_YD-shell"/>
</dbReference>
<dbReference type="Pfam" id="PF05593">
    <property type="entry name" value="RHS_repeat"/>
    <property type="match status" value="2"/>
</dbReference>
<dbReference type="InterPro" id="IPR050708">
    <property type="entry name" value="T6SS_VgrG/RHS"/>
</dbReference>
<evidence type="ECO:0000313" key="5">
    <source>
        <dbReference type="Proteomes" id="UP000002429"/>
    </source>
</evidence>
<geneLocation type="plasmid" evidence="4 5">
    <name>pMOL28</name>
</geneLocation>
<proteinExistence type="predicted"/>
<keyword evidence="4" id="KW-0472">Membrane</keyword>
<dbReference type="InterPro" id="IPR045351">
    <property type="entry name" value="DUF6531"/>
</dbReference>
<keyword evidence="1" id="KW-0677">Repeat</keyword>
<evidence type="ECO:0000259" key="3">
    <source>
        <dbReference type="Pfam" id="PF25023"/>
    </source>
</evidence>
<protein>
    <submittedName>
        <fullName evidence="4">Rhs-related transmembrane protein</fullName>
    </submittedName>
</protein>
<sequence>MNLTISVSSAATGLHPLRALQNIASLKLLGIFGKFLPIALSLAGFCFASFVSEAKADPPVQAFILRWNDTYHNEPGNIKSSAAALCTEVLPKTFASDMPGWTLTSFPYFGSRGMCVMDIRQNYDGTVMTDWPAGWPYLYGSICEDGSKPDTTKPLDQQCGTVRGNVSNYPGSQIPVNQIDERSCAVGNPCSVGSGLKRQSEVDYVGAGAQPLSLQRTYRSSYLVAPRKGFGALWMHEWQRRLDFSSYSGTTPLLTVQRADGSHSNFGPSNGIWLSVDGKGDSLTPLRDGKGVISGWRFAQITMGVTEDFDIAGKLLRVQKANGWATSLTYSDASTPSSIAPEPNLLLEVRNAFGQKLSFAYDAQSRIVAVTTPGGNVITYSYDANGMLNGVTYADGTRRQYHYENSQYRWALTGITDEKGVRFATYAYDSLGRATSTEHAGGVDKFQLSFLGNGQTSVTTADGTSRTFTSELQGNVLRATGASAPCPACGDIAKAVTYDAAGNVASRRNFADKETRYSYDALGRETQRIEGYGTADAKTTTTEWHPTWNLPLKVAAPGRVDYFTYDGQGQMTAHGWFPTADVNGGQGLNAAPSGAVSSNSYGYDANGLMTALTEQVDGTATQQWTFGYDAQGNLTSAADGTGRTSHAVQYDAAGRLLEAVDLEGVTVKYVYNQRGRVLQYLYGENVTAYVYDAIGQKVQVTSPNGDVTNYTYDAAHRLIDVLFNGQSLTGPDPDEQPLALARTSAEDAGANPFSAWMGWVSKLFNWLFGSAHAQAIPVPVTAVGASMSIPGTYTPNPWDVLAPNLGGKKPWEWMAIWTTRLIEACSGNSPKTDHRGRIQAQGPGYPDEGVGDVEAWAQADPLSAASGLAKLEALEGRMTKKQYQARSQALARAKRFVVNASRGGGTGPTKQTFRNDEVIAVNGSERIDIEVQKGMAFVP</sequence>
<dbReference type="PANTHER" id="PTHR32305">
    <property type="match status" value="1"/>
</dbReference>
<dbReference type="Pfam" id="PF25023">
    <property type="entry name" value="TEN_YD-shell"/>
    <property type="match status" value="1"/>
</dbReference>
<evidence type="ECO:0000313" key="4">
    <source>
        <dbReference type="EMBL" id="ABF13122.1"/>
    </source>
</evidence>
<feature type="domain" description="Teneurin-like YD-shell" evidence="3">
    <location>
        <begin position="597"/>
        <end position="719"/>
    </location>
</feature>
<dbReference type="Pfam" id="PF20148">
    <property type="entry name" value="DUF6531"/>
    <property type="match status" value="1"/>
</dbReference>
<dbReference type="RefSeq" id="WP_011514900.1">
    <property type="nucleotide sequence ID" value="NC_006525.1"/>
</dbReference>
<dbReference type="NCBIfam" id="TIGR01643">
    <property type="entry name" value="YD_repeat_2x"/>
    <property type="match status" value="5"/>
</dbReference>
<name>Q1L9Q4_CUPMC</name>
<reference evidence="5" key="1">
    <citation type="journal article" date="2010" name="PLoS ONE">
        <title>The complete genome sequence of Cupriavidus metallidurans strain CH34, a master survivalist in harsh and anthropogenic environments.</title>
        <authorList>
            <person name="Janssen P.J."/>
            <person name="Van Houdt R."/>
            <person name="Moors H."/>
            <person name="Monsieurs P."/>
            <person name="Morin N."/>
            <person name="Michaux A."/>
            <person name="Benotmane M.A."/>
            <person name="Leys N."/>
            <person name="Vallaeys T."/>
            <person name="Lapidus A."/>
            <person name="Monchy S."/>
            <person name="Medigue C."/>
            <person name="Taghavi S."/>
            <person name="McCorkle S."/>
            <person name="Dunn J."/>
            <person name="van der Lelie D."/>
            <person name="Mergeay M."/>
        </authorList>
    </citation>
    <scope>NUCLEOTIDE SEQUENCE [LARGE SCALE GENOMIC DNA]</scope>
    <source>
        <strain evidence="5">ATCC 43123 / DSM 2839 / NBRC 102507 / CH34</strain>
    </source>
</reference>